<proteinExistence type="predicted"/>
<feature type="region of interest" description="Disordered" evidence="1">
    <location>
        <begin position="80"/>
        <end position="99"/>
    </location>
</feature>
<keyword evidence="2" id="KW-0732">Signal</keyword>
<evidence type="ECO:0000313" key="3">
    <source>
        <dbReference type="EMBL" id="CAD7680778.1"/>
    </source>
</evidence>
<sequence>MVFNRLHMFISLIFVGPFDWQTTELSGTVSETLQTSHHSSCHLLPPLQHSAPCLLPLSLQPREGEEPMALATSRNRLTISTTNSQCPPSPPVTRVECQGPPGEARPPALLTPPALAQLQHRYCHSPEPGLSLLGLVPDPRGALEIEGHLEPCPAHNRTATKVHSCPCFPRGGKVTASPGLLLCPPARFSQMEGVPGKFLVLLSGVSQASGFRHIPTTCHRSIAQGRPSAAEQNKILRE</sequence>
<keyword evidence="4" id="KW-1185">Reference proteome</keyword>
<dbReference type="EMBL" id="CAJHUB010000750">
    <property type="protein sequence ID" value="CAD7680778.1"/>
    <property type="molecule type" value="Genomic_DNA"/>
</dbReference>
<gene>
    <name evidence="3" type="ORF">NYPRO_LOCUS13570</name>
</gene>
<evidence type="ECO:0000313" key="4">
    <source>
        <dbReference type="Proteomes" id="UP000645828"/>
    </source>
</evidence>
<comment type="caution">
    <text evidence="3">The sequence shown here is derived from an EMBL/GenBank/DDBJ whole genome shotgun (WGS) entry which is preliminary data.</text>
</comment>
<dbReference type="Proteomes" id="UP000645828">
    <property type="component" value="Unassembled WGS sequence"/>
</dbReference>
<evidence type="ECO:0000256" key="2">
    <source>
        <dbReference type="SAM" id="SignalP"/>
    </source>
</evidence>
<organism evidence="3 4">
    <name type="scientific">Nyctereutes procyonoides</name>
    <name type="common">Raccoon dog</name>
    <name type="synonym">Canis procyonoides</name>
    <dbReference type="NCBI Taxonomy" id="34880"/>
    <lineage>
        <taxon>Eukaryota</taxon>
        <taxon>Metazoa</taxon>
        <taxon>Chordata</taxon>
        <taxon>Craniata</taxon>
        <taxon>Vertebrata</taxon>
        <taxon>Euteleostomi</taxon>
        <taxon>Mammalia</taxon>
        <taxon>Eutheria</taxon>
        <taxon>Laurasiatheria</taxon>
        <taxon>Carnivora</taxon>
        <taxon>Caniformia</taxon>
        <taxon>Canidae</taxon>
        <taxon>Nyctereutes</taxon>
    </lineage>
</organism>
<feature type="signal peptide" evidence="2">
    <location>
        <begin position="1"/>
        <end position="20"/>
    </location>
</feature>
<protein>
    <submittedName>
        <fullName evidence="3">(raccoon dog) hypothetical protein</fullName>
    </submittedName>
</protein>
<feature type="chain" id="PRO_5032751630" evidence="2">
    <location>
        <begin position="21"/>
        <end position="238"/>
    </location>
</feature>
<accession>A0A811YTP0</accession>
<evidence type="ECO:0000256" key="1">
    <source>
        <dbReference type="SAM" id="MobiDB-lite"/>
    </source>
</evidence>
<reference evidence="3" key="1">
    <citation type="submission" date="2020-12" db="EMBL/GenBank/DDBJ databases">
        <authorList>
            <consortium name="Molecular Ecology Group"/>
        </authorList>
    </citation>
    <scope>NUCLEOTIDE SEQUENCE</scope>
    <source>
        <strain evidence="3">TBG_1078</strain>
    </source>
</reference>
<dbReference type="AlphaFoldDB" id="A0A811YTP0"/>
<name>A0A811YTP0_NYCPR</name>